<accession>A0A0G0PM35</accession>
<sequence>MTSIHDQIANKLANKFGTKYKSDKGIDLVLPTRVIEVETKKAGIQQGIKQVEKSDKARYLAVNKINVNNALSATQGTGVGVINQTGRIIKKAGR</sequence>
<dbReference type="AlphaFoldDB" id="A0A0G0PM35"/>
<name>A0A0G0PM35_9BACT</name>
<evidence type="ECO:0000313" key="1">
    <source>
        <dbReference type="EMBL" id="KKQ99174.1"/>
    </source>
</evidence>
<dbReference type="EMBL" id="LBWB01000026">
    <property type="protein sequence ID" value="KKQ99174.1"/>
    <property type="molecule type" value="Genomic_DNA"/>
</dbReference>
<proteinExistence type="predicted"/>
<evidence type="ECO:0000313" key="2">
    <source>
        <dbReference type="Proteomes" id="UP000033881"/>
    </source>
</evidence>
<dbReference type="STRING" id="1618574.UT24_C0026G0005"/>
<comment type="caution">
    <text evidence="1">The sequence shown here is derived from an EMBL/GenBank/DDBJ whole genome shotgun (WGS) entry which is preliminary data.</text>
</comment>
<reference evidence="1 2" key="1">
    <citation type="journal article" date="2015" name="Nature">
        <title>rRNA introns, odd ribosomes, and small enigmatic genomes across a large radiation of phyla.</title>
        <authorList>
            <person name="Brown C.T."/>
            <person name="Hug L.A."/>
            <person name="Thomas B.C."/>
            <person name="Sharon I."/>
            <person name="Castelle C.J."/>
            <person name="Singh A."/>
            <person name="Wilkins M.J."/>
            <person name="Williams K.H."/>
            <person name="Banfield J.F."/>
        </authorList>
    </citation>
    <scope>NUCLEOTIDE SEQUENCE [LARGE SCALE GENOMIC DNA]</scope>
</reference>
<gene>
    <name evidence="1" type="ORF">UT24_C0026G0005</name>
</gene>
<dbReference type="Proteomes" id="UP000033881">
    <property type="component" value="Unassembled WGS sequence"/>
</dbReference>
<protein>
    <submittedName>
        <fullName evidence="1">Uncharacterized protein</fullName>
    </submittedName>
</protein>
<organism evidence="1 2">
    <name type="scientific">Candidatus Woesebacteria bacterium GW2011_GWB1_39_12</name>
    <dbReference type="NCBI Taxonomy" id="1618574"/>
    <lineage>
        <taxon>Bacteria</taxon>
        <taxon>Candidatus Woeseibacteriota</taxon>
    </lineage>
</organism>